<protein>
    <submittedName>
        <fullName evidence="10">Peptidoglycan-binding protein</fullName>
    </submittedName>
</protein>
<reference evidence="10 11" key="1">
    <citation type="submission" date="2018-09" db="EMBL/GenBank/DDBJ databases">
        <title>Characterization of the phylogenetic diversity of five novel species belonging to the genus Bifidobacterium.</title>
        <authorList>
            <person name="Lugli G.A."/>
            <person name="Duranti S."/>
            <person name="Milani C."/>
        </authorList>
    </citation>
    <scope>NUCLEOTIDE SEQUENCE [LARGE SCALE GENOMIC DNA]</scope>
    <source>
        <strain evidence="10 11">2028B</strain>
    </source>
</reference>
<keyword evidence="8" id="KW-0472">Membrane</keyword>
<dbReference type="GO" id="GO:0071555">
    <property type="term" value="P:cell wall organization"/>
    <property type="evidence" value="ECO:0007669"/>
    <property type="project" value="UniProtKB-UniRule"/>
</dbReference>
<name>A0A430FEB0_9BIFI</name>
<evidence type="ECO:0000256" key="6">
    <source>
        <dbReference type="PROSITE-ProRule" id="PRU01373"/>
    </source>
</evidence>
<comment type="caution">
    <text evidence="10">The sequence shown here is derived from an EMBL/GenBank/DDBJ whole genome shotgun (WGS) entry which is preliminary data.</text>
</comment>
<evidence type="ECO:0000313" key="10">
    <source>
        <dbReference type="EMBL" id="RSX51183.1"/>
    </source>
</evidence>
<feature type="region of interest" description="Disordered" evidence="7">
    <location>
        <begin position="1"/>
        <end position="29"/>
    </location>
</feature>
<keyword evidence="5 6" id="KW-0961">Cell wall biogenesis/degradation</keyword>
<dbReference type="PROSITE" id="PS52029">
    <property type="entry name" value="LD_TPASE"/>
    <property type="match status" value="1"/>
</dbReference>
<dbReference type="CDD" id="cd16913">
    <property type="entry name" value="YkuD_like"/>
    <property type="match status" value="1"/>
</dbReference>
<keyword evidence="8" id="KW-0812">Transmembrane</keyword>
<dbReference type="EMBL" id="QXGJ01000004">
    <property type="protein sequence ID" value="RSX51183.1"/>
    <property type="molecule type" value="Genomic_DNA"/>
</dbReference>
<evidence type="ECO:0000256" key="4">
    <source>
        <dbReference type="ARBA" id="ARBA00022984"/>
    </source>
</evidence>
<sequence>MTDDKDFGYTGSAGDSAFDFPTAAAPSPDEAQTVTMMPIGNPGASTASGESTVAFTPLNFGAAAPAAASAGTAAATVAAPFAPTTANGGVVPPTFGNGSTAFAAADDPDDAVIAVKKKKPVALIVVLSILAALVVLFAGYVFGGQHYFSDKAAPGVSIGGVSVMGQNASELKTTVNNAVKNSSVKVTTASGATTTASLSDLGVTVDVDKTVDNLLAATKSNALSTVNPFSKSSVGLVTTTDKLAMSTYLSDKLIGDDSRVVNANVEYNADANKFVATQSRDGESPTIDGVVKAVNALASEPGTTKAVTISTETVAAPISDETAATAAADANKRIDSDIVITNGGSKSFTIPSSEIAKWIKTTGDPTKGTIELTYDENAIKSYLASTLPDKLKQDAVTEENVVNSKGTVITTSVKGVDGIEVTGTDGTAAQVLTALQNGTGSDIKAEVKTTQHETKSRQVNYDVENGDPHMVINLSEQKAYAYNGTTLVKTFNVSTGKTSTPTDTGTFFATLKYQTQTMVGEDYVTPNVQWVTYYNGGEGFHAAPWNVAGIASGTPKSHGCTNMNPDDAKWVYDFLPIGGMVEVVGSTPSSAVR</sequence>
<dbReference type="Proteomes" id="UP000288607">
    <property type="component" value="Unassembled WGS sequence"/>
</dbReference>
<dbReference type="InterPro" id="IPR005490">
    <property type="entry name" value="LD_TPept_cat_dom"/>
</dbReference>
<feature type="transmembrane region" description="Helical" evidence="8">
    <location>
        <begin position="121"/>
        <end position="142"/>
    </location>
</feature>
<keyword evidence="4 6" id="KW-0573">Peptidoglycan synthesis</keyword>
<evidence type="ECO:0000256" key="7">
    <source>
        <dbReference type="SAM" id="MobiDB-lite"/>
    </source>
</evidence>
<feature type="active site" description="Nucleophile" evidence="6">
    <location>
        <position position="560"/>
    </location>
</feature>
<evidence type="ECO:0000256" key="5">
    <source>
        <dbReference type="ARBA" id="ARBA00023316"/>
    </source>
</evidence>
<feature type="domain" description="L,D-TPase catalytic" evidence="9">
    <location>
        <begin position="468"/>
        <end position="584"/>
    </location>
</feature>
<gene>
    <name evidence="10" type="ORF">D2E23_1028</name>
</gene>
<feature type="active site" description="Proton donor/acceptor" evidence="6">
    <location>
        <position position="541"/>
    </location>
</feature>
<dbReference type="RefSeq" id="WP_164520692.1">
    <property type="nucleotide sequence ID" value="NZ_QXGJ01000004.1"/>
</dbReference>
<organism evidence="10 11">
    <name type="scientific">Bifidobacterium callimiconis</name>
    <dbReference type="NCBI Taxonomy" id="2306973"/>
    <lineage>
        <taxon>Bacteria</taxon>
        <taxon>Bacillati</taxon>
        <taxon>Actinomycetota</taxon>
        <taxon>Actinomycetes</taxon>
        <taxon>Bifidobacteriales</taxon>
        <taxon>Bifidobacteriaceae</taxon>
        <taxon>Bifidobacterium</taxon>
    </lineage>
</organism>
<keyword evidence="3 6" id="KW-0133">Cell shape</keyword>
<dbReference type="SUPFAM" id="SSF141523">
    <property type="entry name" value="L,D-transpeptidase catalytic domain-like"/>
    <property type="match status" value="1"/>
</dbReference>
<dbReference type="Pfam" id="PF03734">
    <property type="entry name" value="YkuD"/>
    <property type="match status" value="1"/>
</dbReference>
<dbReference type="GO" id="GO:0008360">
    <property type="term" value="P:regulation of cell shape"/>
    <property type="evidence" value="ECO:0007669"/>
    <property type="project" value="UniProtKB-UniRule"/>
</dbReference>
<dbReference type="GO" id="GO:0016740">
    <property type="term" value="F:transferase activity"/>
    <property type="evidence" value="ECO:0007669"/>
    <property type="project" value="UniProtKB-KW"/>
</dbReference>
<dbReference type="AlphaFoldDB" id="A0A430FEB0"/>
<keyword evidence="11" id="KW-1185">Reference proteome</keyword>
<dbReference type="PANTHER" id="PTHR30582:SF2">
    <property type="entry name" value="L,D-TRANSPEPTIDASE YCIB-RELATED"/>
    <property type="match status" value="1"/>
</dbReference>
<dbReference type="GO" id="GO:0071972">
    <property type="term" value="F:peptidoglycan L,D-transpeptidase activity"/>
    <property type="evidence" value="ECO:0007669"/>
    <property type="project" value="TreeGrafter"/>
</dbReference>
<dbReference type="Gene3D" id="2.40.440.10">
    <property type="entry name" value="L,D-transpeptidase catalytic domain-like"/>
    <property type="match status" value="1"/>
</dbReference>
<evidence type="ECO:0000256" key="3">
    <source>
        <dbReference type="ARBA" id="ARBA00022960"/>
    </source>
</evidence>
<evidence type="ECO:0000256" key="1">
    <source>
        <dbReference type="ARBA" id="ARBA00004752"/>
    </source>
</evidence>
<dbReference type="PANTHER" id="PTHR30582">
    <property type="entry name" value="L,D-TRANSPEPTIDASE"/>
    <property type="match status" value="1"/>
</dbReference>
<evidence type="ECO:0000256" key="2">
    <source>
        <dbReference type="ARBA" id="ARBA00022679"/>
    </source>
</evidence>
<keyword evidence="2" id="KW-0808">Transferase</keyword>
<dbReference type="InterPro" id="IPR038063">
    <property type="entry name" value="Transpep_catalytic_dom"/>
</dbReference>
<dbReference type="UniPathway" id="UPA00219"/>
<proteinExistence type="predicted"/>
<keyword evidence="8" id="KW-1133">Transmembrane helix</keyword>
<accession>A0A430FEB0</accession>
<dbReference type="InterPro" id="IPR050979">
    <property type="entry name" value="LD-transpeptidase"/>
</dbReference>
<dbReference type="GO" id="GO:0005576">
    <property type="term" value="C:extracellular region"/>
    <property type="evidence" value="ECO:0007669"/>
    <property type="project" value="TreeGrafter"/>
</dbReference>
<comment type="pathway">
    <text evidence="1 6">Cell wall biogenesis; peptidoglycan biosynthesis.</text>
</comment>
<evidence type="ECO:0000256" key="8">
    <source>
        <dbReference type="SAM" id="Phobius"/>
    </source>
</evidence>
<evidence type="ECO:0000313" key="11">
    <source>
        <dbReference type="Proteomes" id="UP000288607"/>
    </source>
</evidence>
<evidence type="ECO:0000259" key="9">
    <source>
        <dbReference type="PROSITE" id="PS52029"/>
    </source>
</evidence>
<dbReference type="GO" id="GO:0018104">
    <property type="term" value="P:peptidoglycan-protein cross-linking"/>
    <property type="evidence" value="ECO:0007669"/>
    <property type="project" value="TreeGrafter"/>
</dbReference>